<dbReference type="eggNOG" id="ENOG502ZF24">
    <property type="taxonomic scope" value="Bacteria"/>
</dbReference>
<sequence>MNKEELEGLKRRFGPDASVWPAPYRQEARSLHATAPEGSSAPAAELDRLILEAAGMETDERALARKVQERIEVEREPFLRFGPLMSPWRTPAITSCVALILVATAFAGYSAAGRDHGHLDEALLALAAGDPAASGIDAPSVPLLPETLGDGDIL</sequence>
<dbReference type="RefSeq" id="WP_023433667.1">
    <property type="nucleotide sequence ID" value="NZ_AWXZ01000039.1"/>
</dbReference>
<protein>
    <submittedName>
        <fullName evidence="1">Uncharacterized protein</fullName>
    </submittedName>
</protein>
<reference evidence="1 2" key="1">
    <citation type="journal article" date="2014" name="Genome Announc.">
        <title>Draft Genome Sequence of Lutibaculum baratangense Strain AMV1T, Isolated from a Mud Volcano in Andamans, India.</title>
        <authorList>
            <person name="Singh A."/>
            <person name="Sreenivas A."/>
            <person name="Sathyanarayana Reddy G."/>
            <person name="Pinnaka A.K."/>
            <person name="Shivaji S."/>
        </authorList>
    </citation>
    <scope>NUCLEOTIDE SEQUENCE [LARGE SCALE GENOMIC DNA]</scope>
    <source>
        <strain evidence="1 2">AMV1</strain>
    </source>
</reference>
<gene>
    <name evidence="1" type="ORF">N177_3549</name>
</gene>
<evidence type="ECO:0000313" key="1">
    <source>
        <dbReference type="EMBL" id="ESR23481.1"/>
    </source>
</evidence>
<accession>V4RBG5</accession>
<dbReference type="STRING" id="631454.N177_3549"/>
<dbReference type="EMBL" id="AWXZ01000039">
    <property type="protein sequence ID" value="ESR23481.1"/>
    <property type="molecule type" value="Genomic_DNA"/>
</dbReference>
<dbReference type="Proteomes" id="UP000017819">
    <property type="component" value="Unassembled WGS sequence"/>
</dbReference>
<name>V4RBG5_9HYPH</name>
<organism evidence="1 2">
    <name type="scientific">Lutibaculum baratangense AMV1</name>
    <dbReference type="NCBI Taxonomy" id="631454"/>
    <lineage>
        <taxon>Bacteria</taxon>
        <taxon>Pseudomonadati</taxon>
        <taxon>Pseudomonadota</taxon>
        <taxon>Alphaproteobacteria</taxon>
        <taxon>Hyphomicrobiales</taxon>
        <taxon>Tepidamorphaceae</taxon>
        <taxon>Lutibaculum</taxon>
    </lineage>
</organism>
<dbReference type="AlphaFoldDB" id="V4RBG5"/>
<evidence type="ECO:0000313" key="2">
    <source>
        <dbReference type="Proteomes" id="UP000017819"/>
    </source>
</evidence>
<keyword evidence="2" id="KW-1185">Reference proteome</keyword>
<proteinExistence type="predicted"/>
<comment type="caution">
    <text evidence="1">The sequence shown here is derived from an EMBL/GenBank/DDBJ whole genome shotgun (WGS) entry which is preliminary data.</text>
</comment>